<dbReference type="OrthoDB" id="3364892at2759"/>
<dbReference type="GeneID" id="19241708"/>
<proteinExistence type="inferred from homology"/>
<dbReference type="RefSeq" id="XP_007802903.1">
    <property type="nucleotide sequence ID" value="XM_007804712.1"/>
</dbReference>
<evidence type="ECO:0000313" key="13">
    <source>
        <dbReference type="EMBL" id="ERF71436.1"/>
    </source>
</evidence>
<dbReference type="HOGENOM" id="CLU_034486_0_0_1"/>
<evidence type="ECO:0008006" key="15">
    <source>
        <dbReference type="Google" id="ProtNLM"/>
    </source>
</evidence>
<protein>
    <recommendedName>
        <fullName evidence="15">Mitochondrial carrier protein</fullName>
    </recommendedName>
</protein>
<dbReference type="EMBL" id="KE721211">
    <property type="protein sequence ID" value="ERF71436.1"/>
    <property type="molecule type" value="Genomic_DNA"/>
</dbReference>
<evidence type="ECO:0000256" key="3">
    <source>
        <dbReference type="ARBA" id="ARBA00022448"/>
    </source>
</evidence>
<dbReference type="InterPro" id="IPR018108">
    <property type="entry name" value="MCP_transmembrane"/>
</dbReference>
<name>U1GHZ9_ENDPU</name>
<evidence type="ECO:0000256" key="10">
    <source>
        <dbReference type="PROSITE-ProRule" id="PRU00282"/>
    </source>
</evidence>
<evidence type="ECO:0000256" key="12">
    <source>
        <dbReference type="SAM" id="MobiDB-lite"/>
    </source>
</evidence>
<dbReference type="InterPro" id="IPR050567">
    <property type="entry name" value="Mitochondrial_Carrier"/>
</dbReference>
<dbReference type="Proteomes" id="UP000019373">
    <property type="component" value="Unassembled WGS sequence"/>
</dbReference>
<comment type="subcellular location">
    <subcellularLocation>
        <location evidence="1">Mitochondrion membrane</location>
        <topology evidence="1">Multi-pass membrane protein</topology>
    </subcellularLocation>
</comment>
<dbReference type="eggNOG" id="ENOG502QWM5">
    <property type="taxonomic scope" value="Eukaryota"/>
</dbReference>
<dbReference type="GO" id="GO:0022857">
    <property type="term" value="F:transmembrane transporter activity"/>
    <property type="evidence" value="ECO:0007669"/>
    <property type="project" value="TreeGrafter"/>
</dbReference>
<evidence type="ECO:0000256" key="4">
    <source>
        <dbReference type="ARBA" id="ARBA00022692"/>
    </source>
</evidence>
<keyword evidence="9 10" id="KW-0472">Membrane</keyword>
<dbReference type="AlphaFoldDB" id="U1GHZ9"/>
<keyword evidence="6" id="KW-0999">Mitochondrion inner membrane</keyword>
<dbReference type="OMA" id="SWRMTTP"/>
<dbReference type="GO" id="GO:0031966">
    <property type="term" value="C:mitochondrial membrane"/>
    <property type="evidence" value="ECO:0007669"/>
    <property type="project" value="UniProtKB-SubCell"/>
</dbReference>
<dbReference type="Pfam" id="PF00153">
    <property type="entry name" value="Mito_carr"/>
    <property type="match status" value="1"/>
</dbReference>
<gene>
    <name evidence="13" type="ORF">EPUS_06818</name>
</gene>
<organism evidence="13 14">
    <name type="scientific">Endocarpon pusillum (strain Z07020 / HMAS-L-300199)</name>
    <name type="common">Lichen-forming fungus</name>
    <dbReference type="NCBI Taxonomy" id="1263415"/>
    <lineage>
        <taxon>Eukaryota</taxon>
        <taxon>Fungi</taxon>
        <taxon>Dikarya</taxon>
        <taxon>Ascomycota</taxon>
        <taxon>Pezizomycotina</taxon>
        <taxon>Eurotiomycetes</taxon>
        <taxon>Chaetothyriomycetidae</taxon>
        <taxon>Verrucariales</taxon>
        <taxon>Verrucariaceae</taxon>
        <taxon>Endocarpon</taxon>
    </lineage>
</organism>
<dbReference type="PROSITE" id="PS50920">
    <property type="entry name" value="SOLCAR"/>
    <property type="match status" value="1"/>
</dbReference>
<evidence type="ECO:0000256" key="8">
    <source>
        <dbReference type="ARBA" id="ARBA00023128"/>
    </source>
</evidence>
<evidence type="ECO:0000256" key="11">
    <source>
        <dbReference type="RuleBase" id="RU000488"/>
    </source>
</evidence>
<keyword evidence="5" id="KW-0677">Repeat</keyword>
<keyword evidence="8" id="KW-0496">Mitochondrion</keyword>
<evidence type="ECO:0000256" key="7">
    <source>
        <dbReference type="ARBA" id="ARBA00022989"/>
    </source>
</evidence>
<evidence type="ECO:0000313" key="14">
    <source>
        <dbReference type="Proteomes" id="UP000019373"/>
    </source>
</evidence>
<keyword evidence="7" id="KW-1133">Transmembrane helix</keyword>
<keyword evidence="14" id="KW-1185">Reference proteome</keyword>
<feature type="repeat" description="Solcar" evidence="10">
    <location>
        <begin position="149"/>
        <end position="235"/>
    </location>
</feature>
<dbReference type="InterPro" id="IPR023395">
    <property type="entry name" value="MCP_dom_sf"/>
</dbReference>
<dbReference type="PANTHER" id="PTHR45624:SF26">
    <property type="entry name" value="CARRIER PROTEIN, PUTATIVE (AFU_ORTHOLOGUE AFUA_1G07710)-RELATED"/>
    <property type="match status" value="1"/>
</dbReference>
<evidence type="ECO:0000256" key="2">
    <source>
        <dbReference type="ARBA" id="ARBA00006375"/>
    </source>
</evidence>
<keyword evidence="3 11" id="KW-0813">Transport</keyword>
<dbReference type="Gene3D" id="1.50.40.10">
    <property type="entry name" value="Mitochondrial carrier domain"/>
    <property type="match status" value="1"/>
</dbReference>
<feature type="region of interest" description="Disordered" evidence="12">
    <location>
        <begin position="1"/>
        <end position="35"/>
    </location>
</feature>
<accession>U1GHZ9</accession>
<evidence type="ECO:0000256" key="1">
    <source>
        <dbReference type="ARBA" id="ARBA00004225"/>
    </source>
</evidence>
<evidence type="ECO:0000256" key="9">
    <source>
        <dbReference type="ARBA" id="ARBA00023136"/>
    </source>
</evidence>
<reference evidence="14" key="1">
    <citation type="journal article" date="2014" name="BMC Genomics">
        <title>Genome characteristics reveal the impact of lichenization on lichen-forming fungus Endocarpon pusillum Hedwig (Verrucariales, Ascomycota).</title>
        <authorList>
            <person name="Wang Y.-Y."/>
            <person name="Liu B."/>
            <person name="Zhang X.-Y."/>
            <person name="Zhou Q.-M."/>
            <person name="Zhang T."/>
            <person name="Li H."/>
            <person name="Yu Y.-F."/>
            <person name="Zhang X.-L."/>
            <person name="Hao X.-Y."/>
            <person name="Wang M."/>
            <person name="Wang L."/>
            <person name="Wei J.-C."/>
        </authorList>
    </citation>
    <scope>NUCLEOTIDE SEQUENCE [LARGE SCALE GENOMIC DNA]</scope>
    <source>
        <strain evidence="14">Z07020 / HMAS-L-300199</strain>
    </source>
</reference>
<comment type="similarity">
    <text evidence="2 11">Belongs to the mitochondrial carrier (TC 2.A.29) family.</text>
</comment>
<sequence length="409" mass="45784">MSVIDPMDSRALHSTPLRGDDETTRRKPSNNAATGATAAGGRALIARGAAFYFRAPVKAFFRTRVDYLAYAKSINPRIQSGEFSWRTTTPGLLTHAVKTYGWRFIPEQVLPPLLANAAVGAILYTSYLQILGALHEPSSQSAKRVFPPPSPGATFAAGYAAGGIQSLIAAPLDALQIRFEKREKHYENKSMWAYAKGKLGEIGMRGVFAGWGLSFMKDSLGCGVFFSVFEYLKAQSYYKFVAVYYGSLEPWVVTQLAEVRDTPSTSRHDVPVIKPHYVLEPGFLMLAGVAASVAQQGVIYPLNKIQTRHYERLEALDRQARTYERYPSSGRMMRAYYLAYQETWRQCMTEAQGIGGFRKWLFRGFWWNSIKQTPATSAGLVIFELVRRRYGIGNEEVKINEDGYDILLS</sequence>
<evidence type="ECO:0000256" key="6">
    <source>
        <dbReference type="ARBA" id="ARBA00022792"/>
    </source>
</evidence>
<evidence type="ECO:0000256" key="5">
    <source>
        <dbReference type="ARBA" id="ARBA00022737"/>
    </source>
</evidence>
<dbReference type="PANTHER" id="PTHR45624">
    <property type="entry name" value="MITOCHONDRIAL BASIC AMINO ACIDS TRANSPORTER-RELATED"/>
    <property type="match status" value="1"/>
</dbReference>
<keyword evidence="4 10" id="KW-0812">Transmembrane</keyword>
<dbReference type="SUPFAM" id="SSF103506">
    <property type="entry name" value="Mitochondrial carrier"/>
    <property type="match status" value="1"/>
</dbReference>